<name>A0ABW6G9I7_9PSEU</name>
<keyword evidence="3" id="KW-1185">Reference proteome</keyword>
<dbReference type="RefSeq" id="WP_258936602.1">
    <property type="nucleotide sequence ID" value="NZ_JANBBF010000009.1"/>
</dbReference>
<protein>
    <submittedName>
        <fullName evidence="2">Uncharacterized protein</fullName>
    </submittedName>
</protein>
<dbReference type="EMBL" id="JBHXCV010000015">
    <property type="protein sequence ID" value="MFD6795860.1"/>
    <property type="molecule type" value="Genomic_DNA"/>
</dbReference>
<reference evidence="2 3" key="1">
    <citation type="submission" date="2024-09" db="EMBL/GenBank/DDBJ databases">
        <title>The Natural Products Discovery Center: Release of the First 8490 Sequenced Strains for Exploring Actinobacteria Biosynthetic Diversity.</title>
        <authorList>
            <person name="Kalkreuter E."/>
            <person name="Kautsar S.A."/>
            <person name="Yang D."/>
            <person name="Bader C.D."/>
            <person name="Teijaro C.N."/>
            <person name="Fluegel L."/>
            <person name="Davis C.M."/>
            <person name="Simpson J.R."/>
            <person name="Lauterbach L."/>
            <person name="Steele A.D."/>
            <person name="Gui C."/>
            <person name="Meng S."/>
            <person name="Li G."/>
            <person name="Viehrig K."/>
            <person name="Ye F."/>
            <person name="Su P."/>
            <person name="Kiefer A.F."/>
            <person name="Nichols A."/>
            <person name="Cepeda A.J."/>
            <person name="Yan W."/>
            <person name="Fan B."/>
            <person name="Jiang Y."/>
            <person name="Adhikari A."/>
            <person name="Zheng C.-J."/>
            <person name="Schuster L."/>
            <person name="Cowan T.M."/>
            <person name="Smanski M.J."/>
            <person name="Chevrette M.G."/>
            <person name="De Carvalho L.P.S."/>
            <person name="Shen B."/>
        </authorList>
    </citation>
    <scope>NUCLEOTIDE SEQUENCE [LARGE SCALE GENOMIC DNA]</scope>
    <source>
        <strain evidence="2 3">NPDC060353</strain>
    </source>
</reference>
<dbReference type="Proteomes" id="UP001598673">
    <property type="component" value="Unassembled WGS sequence"/>
</dbReference>
<sequence length="112" mass="11758">MTTPEGADAQPGVAGWHGPAGFGRTLLVLLPLLVAHVLVDITALSGGLMTIVFWPFVLAGYALVSLLVWLIGRRGTRWSAGRAVLTGVMVHLFVALPLSAVALAFLNEALTQ</sequence>
<keyword evidence="1" id="KW-0812">Transmembrane</keyword>
<comment type="caution">
    <text evidence="2">The sequence shown here is derived from an EMBL/GenBank/DDBJ whole genome shotgun (WGS) entry which is preliminary data.</text>
</comment>
<accession>A0ABW6G9I7</accession>
<gene>
    <name evidence="2" type="ORF">ACFWGY_21250</name>
</gene>
<evidence type="ECO:0000256" key="1">
    <source>
        <dbReference type="SAM" id="Phobius"/>
    </source>
</evidence>
<feature type="transmembrane region" description="Helical" evidence="1">
    <location>
        <begin position="83"/>
        <end position="106"/>
    </location>
</feature>
<feature type="transmembrane region" description="Helical" evidence="1">
    <location>
        <begin position="51"/>
        <end position="71"/>
    </location>
</feature>
<keyword evidence="1" id="KW-1133">Transmembrane helix</keyword>
<keyword evidence="1" id="KW-0472">Membrane</keyword>
<organism evidence="2 3">
    <name type="scientific">Prauserella salsuginis</name>
    <dbReference type="NCBI Taxonomy" id="387889"/>
    <lineage>
        <taxon>Bacteria</taxon>
        <taxon>Bacillati</taxon>
        <taxon>Actinomycetota</taxon>
        <taxon>Actinomycetes</taxon>
        <taxon>Pseudonocardiales</taxon>
        <taxon>Pseudonocardiaceae</taxon>
        <taxon>Prauserella</taxon>
        <taxon>Prauserella salsuginis group</taxon>
    </lineage>
</organism>
<proteinExistence type="predicted"/>
<evidence type="ECO:0000313" key="3">
    <source>
        <dbReference type="Proteomes" id="UP001598673"/>
    </source>
</evidence>
<evidence type="ECO:0000313" key="2">
    <source>
        <dbReference type="EMBL" id="MFD6795860.1"/>
    </source>
</evidence>